<proteinExistence type="predicted"/>
<comment type="subcellular location">
    <subcellularLocation>
        <location evidence="1">Cell membrane</location>
        <topology evidence="1">Multi-pass membrane protein</topology>
    </subcellularLocation>
</comment>
<keyword evidence="3 6" id="KW-0812">Transmembrane</keyword>
<evidence type="ECO:0000313" key="7">
    <source>
        <dbReference type="EMBL" id="GAH72061.1"/>
    </source>
</evidence>
<dbReference type="InterPro" id="IPR002010">
    <property type="entry name" value="T3SS_IM_R"/>
</dbReference>
<evidence type="ECO:0000256" key="5">
    <source>
        <dbReference type="ARBA" id="ARBA00023136"/>
    </source>
</evidence>
<evidence type="ECO:0000256" key="2">
    <source>
        <dbReference type="ARBA" id="ARBA00022475"/>
    </source>
</evidence>
<gene>
    <name evidence="7" type="ORF">S03H2_47481</name>
</gene>
<dbReference type="Pfam" id="PF01311">
    <property type="entry name" value="Bac_export_1"/>
    <property type="match status" value="1"/>
</dbReference>
<name>X1HPJ9_9ZZZZ</name>
<keyword evidence="2" id="KW-1003">Cell membrane</keyword>
<dbReference type="EMBL" id="BARU01029880">
    <property type="protein sequence ID" value="GAH72061.1"/>
    <property type="molecule type" value="Genomic_DNA"/>
</dbReference>
<accession>X1HPJ9</accession>
<protein>
    <recommendedName>
        <fullName evidence="8">Flagellar biosynthetic protein FliR</fullName>
    </recommendedName>
</protein>
<evidence type="ECO:0000256" key="4">
    <source>
        <dbReference type="ARBA" id="ARBA00022989"/>
    </source>
</evidence>
<organism evidence="7">
    <name type="scientific">marine sediment metagenome</name>
    <dbReference type="NCBI Taxonomy" id="412755"/>
    <lineage>
        <taxon>unclassified sequences</taxon>
        <taxon>metagenomes</taxon>
        <taxon>ecological metagenomes</taxon>
    </lineage>
</organism>
<comment type="caution">
    <text evidence="7">The sequence shown here is derived from an EMBL/GenBank/DDBJ whole genome shotgun (WGS) entry which is preliminary data.</text>
</comment>
<dbReference type="AlphaFoldDB" id="X1HPJ9"/>
<reference evidence="7" key="1">
    <citation type="journal article" date="2014" name="Front. Microbiol.">
        <title>High frequency of phylogenetically diverse reductive dehalogenase-homologous genes in deep subseafloor sedimentary metagenomes.</title>
        <authorList>
            <person name="Kawai M."/>
            <person name="Futagami T."/>
            <person name="Toyoda A."/>
            <person name="Takaki Y."/>
            <person name="Nishi S."/>
            <person name="Hori S."/>
            <person name="Arai W."/>
            <person name="Tsubouchi T."/>
            <person name="Morono Y."/>
            <person name="Uchiyama I."/>
            <person name="Ito T."/>
            <person name="Fujiyama A."/>
            <person name="Inagaki F."/>
            <person name="Takami H."/>
        </authorList>
    </citation>
    <scope>NUCLEOTIDE SEQUENCE</scope>
    <source>
        <strain evidence="7">Expedition CK06-06</strain>
    </source>
</reference>
<sequence length="133" mass="14535">MAYLVAMVLFLVLNGHHIMLSAMRESFEIISVGSLGLNRQIFQTIVLTSSDMFAIAIKIGAPAIAALLFTKVAFGLITKLMPQMNIMIVAFPVQIVIGLIFFGICLNVLLRSMEKYLGGLGSVLVNTMSWLKV</sequence>
<evidence type="ECO:0000256" key="3">
    <source>
        <dbReference type="ARBA" id="ARBA00022692"/>
    </source>
</evidence>
<evidence type="ECO:0000256" key="6">
    <source>
        <dbReference type="SAM" id="Phobius"/>
    </source>
</evidence>
<evidence type="ECO:0000256" key="1">
    <source>
        <dbReference type="ARBA" id="ARBA00004651"/>
    </source>
</evidence>
<dbReference type="PRINTS" id="PR00953">
    <property type="entry name" value="TYPE3IMRPROT"/>
</dbReference>
<keyword evidence="4 6" id="KW-1133">Transmembrane helix</keyword>
<keyword evidence="5 6" id="KW-0472">Membrane</keyword>
<dbReference type="PANTHER" id="PTHR30065">
    <property type="entry name" value="FLAGELLAR BIOSYNTHETIC PROTEIN FLIR"/>
    <property type="match status" value="1"/>
</dbReference>
<feature type="transmembrane region" description="Helical" evidence="6">
    <location>
        <begin position="55"/>
        <end position="74"/>
    </location>
</feature>
<dbReference type="GO" id="GO:0006605">
    <property type="term" value="P:protein targeting"/>
    <property type="evidence" value="ECO:0007669"/>
    <property type="project" value="InterPro"/>
</dbReference>
<feature type="transmembrane region" description="Helical" evidence="6">
    <location>
        <begin position="86"/>
        <end position="110"/>
    </location>
</feature>
<dbReference type="GO" id="GO:0005886">
    <property type="term" value="C:plasma membrane"/>
    <property type="evidence" value="ECO:0007669"/>
    <property type="project" value="UniProtKB-SubCell"/>
</dbReference>
<evidence type="ECO:0008006" key="8">
    <source>
        <dbReference type="Google" id="ProtNLM"/>
    </source>
</evidence>
<dbReference type="PANTHER" id="PTHR30065:SF1">
    <property type="entry name" value="SURFACE PRESENTATION OF ANTIGENS PROTEIN SPAR"/>
    <property type="match status" value="1"/>
</dbReference>